<proteinExistence type="predicted"/>
<name>A0A8S0Q609_OLEEU</name>
<dbReference type="AlphaFoldDB" id="A0A8S0Q609"/>
<organism evidence="1 2">
    <name type="scientific">Olea europaea subsp. europaea</name>
    <dbReference type="NCBI Taxonomy" id="158383"/>
    <lineage>
        <taxon>Eukaryota</taxon>
        <taxon>Viridiplantae</taxon>
        <taxon>Streptophyta</taxon>
        <taxon>Embryophyta</taxon>
        <taxon>Tracheophyta</taxon>
        <taxon>Spermatophyta</taxon>
        <taxon>Magnoliopsida</taxon>
        <taxon>eudicotyledons</taxon>
        <taxon>Gunneridae</taxon>
        <taxon>Pentapetalae</taxon>
        <taxon>asterids</taxon>
        <taxon>lamiids</taxon>
        <taxon>Lamiales</taxon>
        <taxon>Oleaceae</taxon>
        <taxon>Oleeae</taxon>
        <taxon>Olea</taxon>
    </lineage>
</organism>
<sequence>GHTKYTAYFISRVHPDVSAEALSRDLLSGVGEMTSVRCTKMKTRHGSHASFHIVMPADQCHLMESADAWPEGSLVK</sequence>
<dbReference type="OrthoDB" id="6781724at2759"/>
<feature type="non-terminal residue" evidence="1">
    <location>
        <position position="76"/>
    </location>
</feature>
<protein>
    <submittedName>
        <fullName evidence="1">Uncharacterized protein</fullName>
    </submittedName>
</protein>
<accession>A0A8S0Q609</accession>
<reference evidence="1 2" key="1">
    <citation type="submission" date="2019-12" db="EMBL/GenBank/DDBJ databases">
        <authorList>
            <person name="Alioto T."/>
            <person name="Alioto T."/>
            <person name="Gomez Garrido J."/>
        </authorList>
    </citation>
    <scope>NUCLEOTIDE SEQUENCE [LARGE SCALE GENOMIC DNA]</scope>
</reference>
<dbReference type="Gramene" id="OE9A033568T1">
    <property type="protein sequence ID" value="OE9A033568C1"/>
    <property type="gene ID" value="OE9A033568"/>
</dbReference>
<dbReference type="Proteomes" id="UP000594638">
    <property type="component" value="Unassembled WGS sequence"/>
</dbReference>
<evidence type="ECO:0000313" key="2">
    <source>
        <dbReference type="Proteomes" id="UP000594638"/>
    </source>
</evidence>
<dbReference type="EMBL" id="CACTIH010001162">
    <property type="protein sequence ID" value="CAA2962605.1"/>
    <property type="molecule type" value="Genomic_DNA"/>
</dbReference>
<keyword evidence="2" id="KW-1185">Reference proteome</keyword>
<evidence type="ECO:0000313" key="1">
    <source>
        <dbReference type="EMBL" id="CAA2962605.1"/>
    </source>
</evidence>
<feature type="non-terminal residue" evidence="1">
    <location>
        <position position="1"/>
    </location>
</feature>
<comment type="caution">
    <text evidence="1">The sequence shown here is derived from an EMBL/GenBank/DDBJ whole genome shotgun (WGS) entry which is preliminary data.</text>
</comment>
<gene>
    <name evidence="1" type="ORF">OLEA9_A033568</name>
</gene>